<dbReference type="GeneID" id="112466100"/>
<name>A0A6J1RAE8_9HYME</name>
<accession>A0A6J1RAE8</accession>
<sequence length="113" mass="13539">MSVIEKVQKNDKFYIVLLKDGLVTVPKQWLIDDKKYTYWLSDVNTAQRMNLIKSCAEVNLEWEKYEIECRYGTKTYKRAREKEKLAEKISDINTILQMKKKINVKENYAVRKL</sequence>
<dbReference type="Proteomes" id="UP000504618">
    <property type="component" value="Unplaced"/>
</dbReference>
<evidence type="ECO:0000313" key="2">
    <source>
        <dbReference type="RefSeq" id="XP_024889755.1"/>
    </source>
</evidence>
<gene>
    <name evidence="2" type="primary">LOC112466100</name>
</gene>
<dbReference type="RefSeq" id="XP_024889755.1">
    <property type="nucleotide sequence ID" value="XM_025033987.1"/>
</dbReference>
<keyword evidence="1" id="KW-1185">Reference proteome</keyword>
<dbReference type="AlphaFoldDB" id="A0A6J1RAE8"/>
<reference evidence="2" key="1">
    <citation type="submission" date="2025-08" db="UniProtKB">
        <authorList>
            <consortium name="RefSeq"/>
        </authorList>
    </citation>
    <scope>IDENTIFICATION</scope>
    <source>
        <tissue evidence="2">Whole body</tissue>
    </source>
</reference>
<protein>
    <submittedName>
        <fullName evidence="2">Uncharacterized protein LOC112466100 isoform X2</fullName>
    </submittedName>
</protein>
<proteinExistence type="predicted"/>
<organism evidence="1 2">
    <name type="scientific">Temnothorax curvispinosus</name>
    <dbReference type="NCBI Taxonomy" id="300111"/>
    <lineage>
        <taxon>Eukaryota</taxon>
        <taxon>Metazoa</taxon>
        <taxon>Ecdysozoa</taxon>
        <taxon>Arthropoda</taxon>
        <taxon>Hexapoda</taxon>
        <taxon>Insecta</taxon>
        <taxon>Pterygota</taxon>
        <taxon>Neoptera</taxon>
        <taxon>Endopterygota</taxon>
        <taxon>Hymenoptera</taxon>
        <taxon>Apocrita</taxon>
        <taxon>Aculeata</taxon>
        <taxon>Formicoidea</taxon>
        <taxon>Formicidae</taxon>
        <taxon>Myrmicinae</taxon>
        <taxon>Temnothorax</taxon>
    </lineage>
</organism>
<evidence type="ECO:0000313" key="1">
    <source>
        <dbReference type="Proteomes" id="UP000504618"/>
    </source>
</evidence>